<dbReference type="PANTHER" id="PTHR43174:SF1">
    <property type="entry name" value="UDP-N-ACETYLGLUCOSAMINE 2-EPIMERASE"/>
    <property type="match status" value="1"/>
</dbReference>
<dbReference type="SUPFAM" id="SSF53756">
    <property type="entry name" value="UDP-Glycosyltransferase/glycogen phosphorylase"/>
    <property type="match status" value="1"/>
</dbReference>
<dbReference type="HOGENOM" id="CLU_041674_0_0_5"/>
<proteinExistence type="inferred from homology"/>
<dbReference type="Gene3D" id="3.40.50.2000">
    <property type="entry name" value="Glycogen Phosphorylase B"/>
    <property type="match status" value="2"/>
</dbReference>
<dbReference type="Proteomes" id="UP000005952">
    <property type="component" value="Chromosome"/>
</dbReference>
<dbReference type="NCBIfam" id="TIGR00236">
    <property type="entry name" value="wecB"/>
    <property type="match status" value="1"/>
</dbReference>
<sequence>MQKLSKLNVMTIVGTRPEIIRLSRVMAALDRDCNHTIIHTGQNYDYELNEVFFADLGIRKPNYFLNAAGANAAETIGKVIIEADRVLDVVKPEAVLILGDTNSGFSMLPAKRRKIPIFHMEAGNRCFDQRVPEEINRRIFDHTADINLTYSDIAREYLISEGLPADRIIKTGSPMCEVLAYYGPQIAASDVLHRLNLMPWNYFAVSAHREENIESEQSFTRLVEILNTIGERYGKPVIVSTHPRTQKRIAESGAHFHAQVRLLKPLGFHDYVKLQQEASAVLSDSGTISEESSILNFPALNIREAHERPEAMEEGSVMMVGLEVNYVLRALEIVLHQPRGDERLLRQVADYTVPNVSDKVVRILHSYGGYVKRVVWKQY</sequence>
<dbReference type="PANTHER" id="PTHR43174">
    <property type="entry name" value="UDP-N-ACETYLGLUCOSAMINE 2-EPIMERASE"/>
    <property type="match status" value="1"/>
</dbReference>
<comment type="similarity">
    <text evidence="1">Belongs to the UDP-N-acetylglucosamine 2-epimerase family.</text>
</comment>
<dbReference type="CDD" id="cd03786">
    <property type="entry name" value="GTB_UDP-GlcNAc_2-Epimerase"/>
    <property type="match status" value="1"/>
</dbReference>
<evidence type="ECO:0000313" key="4">
    <source>
        <dbReference type="Proteomes" id="UP000005952"/>
    </source>
</evidence>
<dbReference type="eggNOG" id="COG0381">
    <property type="taxonomic scope" value="Bacteria"/>
</dbReference>
<organism evidence="3 4">
    <name type="scientific">Hyphomicrobium denitrificans 1NES1</name>
    <dbReference type="NCBI Taxonomy" id="670307"/>
    <lineage>
        <taxon>Bacteria</taxon>
        <taxon>Pseudomonadati</taxon>
        <taxon>Pseudomonadota</taxon>
        <taxon>Alphaproteobacteria</taxon>
        <taxon>Hyphomicrobiales</taxon>
        <taxon>Hyphomicrobiaceae</taxon>
        <taxon>Hyphomicrobium</taxon>
    </lineage>
</organism>
<dbReference type="AlphaFoldDB" id="N0AYV0"/>
<accession>N0AYV0</accession>
<feature type="domain" description="UDP-N-acetylglucosamine 2-epimerase" evidence="2">
    <location>
        <begin position="31"/>
        <end position="364"/>
    </location>
</feature>
<reference evidence="3 4" key="1">
    <citation type="journal article" date="2013" name="Genome Announc.">
        <title>Genome sequences for three denitrifying bacterial strains isolated from a uranium- and nitrate-contaminated subsurface environment.</title>
        <authorList>
            <person name="Venkatramanan R."/>
            <person name="Prakash O."/>
            <person name="Woyke T."/>
            <person name="Chain P."/>
            <person name="Goodwin L.A."/>
            <person name="Watson D."/>
            <person name="Brooks S."/>
            <person name="Kostka J.E."/>
            <person name="Green S.J."/>
        </authorList>
    </citation>
    <scope>NUCLEOTIDE SEQUENCE [LARGE SCALE GENOMIC DNA]</scope>
    <source>
        <strain evidence="3 4">1NES1</strain>
    </source>
</reference>
<evidence type="ECO:0000259" key="2">
    <source>
        <dbReference type="Pfam" id="PF02350"/>
    </source>
</evidence>
<gene>
    <name evidence="3" type="ORF">HYPDE_23138</name>
</gene>
<keyword evidence="4" id="KW-1185">Reference proteome</keyword>
<evidence type="ECO:0000256" key="1">
    <source>
        <dbReference type="RuleBase" id="RU003513"/>
    </source>
</evidence>
<protein>
    <submittedName>
        <fullName evidence="3">UDP-N-acetylglucosamine 2-epimerase</fullName>
    </submittedName>
</protein>
<dbReference type="Pfam" id="PF02350">
    <property type="entry name" value="Epimerase_2"/>
    <property type="match status" value="1"/>
</dbReference>
<dbReference type="InterPro" id="IPR029767">
    <property type="entry name" value="WecB-like"/>
</dbReference>
<name>N0AYV0_9HYPH</name>
<evidence type="ECO:0000313" key="3">
    <source>
        <dbReference type="EMBL" id="AGK56314.1"/>
    </source>
</evidence>
<dbReference type="InterPro" id="IPR003331">
    <property type="entry name" value="UDP_GlcNAc_Epimerase_2_dom"/>
</dbReference>
<dbReference type="EMBL" id="CP005587">
    <property type="protein sequence ID" value="AGK56314.1"/>
    <property type="molecule type" value="Genomic_DNA"/>
</dbReference>
<dbReference type="KEGG" id="hdt:HYPDE_23138"/>
<dbReference type="STRING" id="670307.HYPDE_23138"/>
<dbReference type="RefSeq" id="WP_015596352.1">
    <property type="nucleotide sequence ID" value="NC_021172.1"/>
</dbReference>
<dbReference type="GO" id="GO:0016853">
    <property type="term" value="F:isomerase activity"/>
    <property type="evidence" value="ECO:0007669"/>
    <property type="project" value="UniProtKB-KW"/>
</dbReference>
<keyword evidence="1" id="KW-0413">Isomerase</keyword>